<organism evidence="4 5">
    <name type="scientific">Herbidospora galbida</name>
    <dbReference type="NCBI Taxonomy" id="2575442"/>
    <lineage>
        <taxon>Bacteria</taxon>
        <taxon>Bacillati</taxon>
        <taxon>Actinomycetota</taxon>
        <taxon>Actinomycetes</taxon>
        <taxon>Streptosporangiales</taxon>
        <taxon>Streptosporangiaceae</taxon>
        <taxon>Herbidospora</taxon>
    </lineage>
</organism>
<dbReference type="InterPro" id="IPR000182">
    <property type="entry name" value="GNAT_dom"/>
</dbReference>
<evidence type="ECO:0000259" key="2">
    <source>
        <dbReference type="PROSITE" id="PS50995"/>
    </source>
</evidence>
<dbReference type="PROSITE" id="PS51186">
    <property type="entry name" value="GNAT"/>
    <property type="match status" value="1"/>
</dbReference>
<dbReference type="SUPFAM" id="SSF46785">
    <property type="entry name" value="Winged helix' DNA-binding domain"/>
    <property type="match status" value="1"/>
</dbReference>
<dbReference type="PANTHER" id="PTHR13947:SF37">
    <property type="entry name" value="LD18367P"/>
    <property type="match status" value="1"/>
</dbReference>
<dbReference type="Proteomes" id="UP000308705">
    <property type="component" value="Unassembled WGS sequence"/>
</dbReference>
<dbReference type="OrthoDB" id="273614at2"/>
<dbReference type="CDD" id="cd00090">
    <property type="entry name" value="HTH_ARSR"/>
    <property type="match status" value="1"/>
</dbReference>
<protein>
    <submittedName>
        <fullName evidence="4">MarR family transcriptional regulator</fullName>
    </submittedName>
</protein>
<dbReference type="GO" id="GO:0003700">
    <property type="term" value="F:DNA-binding transcription factor activity"/>
    <property type="evidence" value="ECO:0007669"/>
    <property type="project" value="InterPro"/>
</dbReference>
<dbReference type="InterPro" id="IPR050769">
    <property type="entry name" value="NAT_camello-type"/>
</dbReference>
<evidence type="ECO:0000313" key="4">
    <source>
        <dbReference type="EMBL" id="TKK84870.1"/>
    </source>
</evidence>
<keyword evidence="1" id="KW-0808">Transferase</keyword>
<dbReference type="RefSeq" id="WP_137250133.1">
    <property type="nucleotide sequence ID" value="NZ_SZQA01000032.1"/>
</dbReference>
<dbReference type="PANTHER" id="PTHR13947">
    <property type="entry name" value="GNAT FAMILY N-ACETYLTRANSFERASE"/>
    <property type="match status" value="1"/>
</dbReference>
<dbReference type="CDD" id="cd04301">
    <property type="entry name" value="NAT_SF"/>
    <property type="match status" value="1"/>
</dbReference>
<dbReference type="InterPro" id="IPR000835">
    <property type="entry name" value="HTH_MarR-typ"/>
</dbReference>
<comment type="caution">
    <text evidence="4">The sequence shown here is derived from an EMBL/GenBank/DDBJ whole genome shotgun (WGS) entry which is preliminary data.</text>
</comment>
<dbReference type="SMART" id="SM00347">
    <property type="entry name" value="HTH_MARR"/>
    <property type="match status" value="1"/>
</dbReference>
<evidence type="ECO:0000259" key="3">
    <source>
        <dbReference type="PROSITE" id="PS51186"/>
    </source>
</evidence>
<dbReference type="InterPro" id="IPR011991">
    <property type="entry name" value="ArsR-like_HTH"/>
</dbReference>
<dbReference type="Gene3D" id="1.10.10.10">
    <property type="entry name" value="Winged helix-like DNA-binding domain superfamily/Winged helix DNA-binding domain"/>
    <property type="match status" value="1"/>
</dbReference>
<dbReference type="InterPro" id="IPR016181">
    <property type="entry name" value="Acyl_CoA_acyltransferase"/>
</dbReference>
<dbReference type="SUPFAM" id="SSF55729">
    <property type="entry name" value="Acyl-CoA N-acyltransferases (Nat)"/>
    <property type="match status" value="1"/>
</dbReference>
<proteinExistence type="predicted"/>
<keyword evidence="5" id="KW-1185">Reference proteome</keyword>
<accession>A0A4U3M8I1</accession>
<sequence length="303" mass="33394">MDPIAEVRAFNRFYTEVIGVLGPGMHDSPYSLTEARVLYELGQAPGPLETGEIRRALGLDAGYLSRLLTRLETDGLVTRERAGHDARRQVVSLTGAGRRTYTDLDEKSAAQVAGLLDGADQARLLGSMAAIREILGGGPKSGAVVIRPPRPGDLGWVVQRHAAIYAREQGWGPDFEALVARICADFLDERDDPGQAGWIAEIDGRPAGCVFCVRKDDETAQLRLLLVEPWARGRGVGARLVEECLRFAADAGYTRIRLWTRDVLTAARRIYRKAGFEVTGTERGEDFTDEIWERDIPRFTDGN</sequence>
<feature type="domain" description="N-acetyltransferase" evidence="3">
    <location>
        <begin position="144"/>
        <end position="297"/>
    </location>
</feature>
<dbReference type="Pfam" id="PF12802">
    <property type="entry name" value="MarR_2"/>
    <property type="match status" value="1"/>
</dbReference>
<dbReference type="InterPro" id="IPR036390">
    <property type="entry name" value="WH_DNA-bd_sf"/>
</dbReference>
<dbReference type="PROSITE" id="PS50995">
    <property type="entry name" value="HTH_MARR_2"/>
    <property type="match status" value="1"/>
</dbReference>
<dbReference type="GO" id="GO:0008080">
    <property type="term" value="F:N-acetyltransferase activity"/>
    <property type="evidence" value="ECO:0007669"/>
    <property type="project" value="InterPro"/>
</dbReference>
<name>A0A4U3M8I1_9ACTN</name>
<dbReference type="InterPro" id="IPR036388">
    <property type="entry name" value="WH-like_DNA-bd_sf"/>
</dbReference>
<reference evidence="4 5" key="1">
    <citation type="submission" date="2019-04" db="EMBL/GenBank/DDBJ databases">
        <title>Herbidospora sp. NEAU-GS14.nov., a novel actinomycete isolated from soil.</title>
        <authorList>
            <person name="Han L."/>
        </authorList>
    </citation>
    <scope>NUCLEOTIDE SEQUENCE [LARGE SCALE GENOMIC DNA]</scope>
    <source>
        <strain evidence="4 5">NEAU-GS14</strain>
    </source>
</reference>
<dbReference type="EMBL" id="SZQA01000032">
    <property type="protein sequence ID" value="TKK84870.1"/>
    <property type="molecule type" value="Genomic_DNA"/>
</dbReference>
<evidence type="ECO:0000256" key="1">
    <source>
        <dbReference type="ARBA" id="ARBA00022679"/>
    </source>
</evidence>
<dbReference type="Pfam" id="PF00583">
    <property type="entry name" value="Acetyltransf_1"/>
    <property type="match status" value="1"/>
</dbReference>
<dbReference type="Gene3D" id="3.40.630.30">
    <property type="match status" value="1"/>
</dbReference>
<dbReference type="AlphaFoldDB" id="A0A4U3M8I1"/>
<evidence type="ECO:0000313" key="5">
    <source>
        <dbReference type="Proteomes" id="UP000308705"/>
    </source>
</evidence>
<feature type="domain" description="HTH marR-type" evidence="2">
    <location>
        <begin position="1"/>
        <end position="140"/>
    </location>
</feature>
<gene>
    <name evidence="4" type="ORF">FDA94_28420</name>
</gene>